<sequence length="520" mass="54329">MTQRNSRIDIEASIPAQLAPAARLSAVDTNSTAGGLGHVALAKQRLLATVSSPEHLPPVLHSRCSSSKPSGKPVLAPGRPAITAGTQQELSQDASPPTLLDLAAPEDLSLLASEVGAAQAPLPQGAASQLLEHPGEVRQASMAELGDLIGSVMGKVATELRSDIVRLEATWQARWQEQAASTADLRGRLESLQPSSPAQAREVQRQLPDVAAALDLPAAAAIFANPVWDPTPPAAATGAHTGDVPSVTAILRRLSLLEERVGQQLDHIEGMCDTGRSCDRPTALEGSDAFGTAPPTVAYGSGSPAARQGCHGKGSQSWESPLDTASPRTKPSQLLRPSGTAAGRNDALQASREVDQQVAATHAVISQIQGQIAAIKVSLAHATDGLTARRAEAGAVALRLDRLELRDRYTATAEAAGAAGRATLERRVCSLEGRMAAGGSQAARKALAEVVALTWRVDRTSEATIGAIKSLESRQDKLRSELRSSAAVATLADAKAATLAAEVARVQRRLHGLPERRWQH</sequence>
<dbReference type="AlphaFoldDB" id="A0A9D4YY65"/>
<dbReference type="Proteomes" id="UP001055712">
    <property type="component" value="Unassembled WGS sequence"/>
</dbReference>
<accession>A0A9D4YY65</accession>
<evidence type="ECO:0000256" key="1">
    <source>
        <dbReference type="SAM" id="MobiDB-lite"/>
    </source>
</evidence>
<name>A0A9D4YY65_CHLVU</name>
<organism evidence="2 3">
    <name type="scientific">Chlorella vulgaris</name>
    <name type="common">Green alga</name>
    <dbReference type="NCBI Taxonomy" id="3077"/>
    <lineage>
        <taxon>Eukaryota</taxon>
        <taxon>Viridiplantae</taxon>
        <taxon>Chlorophyta</taxon>
        <taxon>core chlorophytes</taxon>
        <taxon>Trebouxiophyceae</taxon>
        <taxon>Chlorellales</taxon>
        <taxon>Chlorellaceae</taxon>
        <taxon>Chlorella clade</taxon>
        <taxon>Chlorella</taxon>
    </lineage>
</organism>
<feature type="region of interest" description="Disordered" evidence="1">
    <location>
        <begin position="55"/>
        <end position="80"/>
    </location>
</feature>
<reference evidence="2" key="1">
    <citation type="journal article" date="2019" name="Plant J.">
        <title>Chlorella vulgaris genome assembly and annotation reveals the molecular basis for metabolic acclimation to high light conditions.</title>
        <authorList>
            <person name="Cecchin M."/>
            <person name="Marcolungo L."/>
            <person name="Rossato M."/>
            <person name="Girolomoni L."/>
            <person name="Cosentino E."/>
            <person name="Cuine S."/>
            <person name="Li-Beisson Y."/>
            <person name="Delledonne M."/>
            <person name="Ballottari M."/>
        </authorList>
    </citation>
    <scope>NUCLEOTIDE SEQUENCE</scope>
    <source>
        <strain evidence="2">211/11P</strain>
    </source>
</reference>
<dbReference type="OrthoDB" id="10521892at2759"/>
<keyword evidence="3" id="KW-1185">Reference proteome</keyword>
<protein>
    <submittedName>
        <fullName evidence="2">Uncharacterized protein</fullName>
    </submittedName>
</protein>
<gene>
    <name evidence="2" type="ORF">D9Q98_004691</name>
</gene>
<evidence type="ECO:0000313" key="2">
    <source>
        <dbReference type="EMBL" id="KAI3431644.1"/>
    </source>
</evidence>
<reference evidence="2" key="2">
    <citation type="submission" date="2020-11" db="EMBL/GenBank/DDBJ databases">
        <authorList>
            <person name="Cecchin M."/>
            <person name="Marcolungo L."/>
            <person name="Rossato M."/>
            <person name="Girolomoni L."/>
            <person name="Cosentino E."/>
            <person name="Cuine S."/>
            <person name="Li-Beisson Y."/>
            <person name="Delledonne M."/>
            <person name="Ballottari M."/>
        </authorList>
    </citation>
    <scope>NUCLEOTIDE SEQUENCE</scope>
    <source>
        <strain evidence="2">211/11P</strain>
        <tissue evidence="2">Whole cell</tissue>
    </source>
</reference>
<feature type="region of interest" description="Disordered" evidence="1">
    <location>
        <begin position="283"/>
        <end position="350"/>
    </location>
</feature>
<proteinExistence type="predicted"/>
<comment type="caution">
    <text evidence="2">The sequence shown here is derived from an EMBL/GenBank/DDBJ whole genome shotgun (WGS) entry which is preliminary data.</text>
</comment>
<dbReference type="EMBL" id="SIDB01000006">
    <property type="protein sequence ID" value="KAI3431644.1"/>
    <property type="molecule type" value="Genomic_DNA"/>
</dbReference>
<evidence type="ECO:0000313" key="3">
    <source>
        <dbReference type="Proteomes" id="UP001055712"/>
    </source>
</evidence>